<evidence type="ECO:0000313" key="5">
    <source>
        <dbReference type="Proteomes" id="UP000282957"/>
    </source>
</evidence>
<dbReference type="SUPFAM" id="SSF110857">
    <property type="entry name" value="Gamma-glutamyl cyclotransferase-like"/>
    <property type="match status" value="1"/>
</dbReference>
<organism evidence="4 5">
    <name type="scientific">Rhodovarius crocodyli</name>
    <dbReference type="NCBI Taxonomy" id="1979269"/>
    <lineage>
        <taxon>Bacteria</taxon>
        <taxon>Pseudomonadati</taxon>
        <taxon>Pseudomonadota</taxon>
        <taxon>Alphaproteobacteria</taxon>
        <taxon>Acetobacterales</taxon>
        <taxon>Roseomonadaceae</taxon>
        <taxon>Rhodovarius</taxon>
    </lineage>
</organism>
<dbReference type="Pfam" id="PF06094">
    <property type="entry name" value="GGACT"/>
    <property type="match status" value="1"/>
</dbReference>
<evidence type="ECO:0000256" key="2">
    <source>
        <dbReference type="ARBA" id="ARBA00030602"/>
    </source>
</evidence>
<keyword evidence="5" id="KW-1185">Reference proteome</keyword>
<protein>
    <recommendedName>
        <fullName evidence="2">Putative gamma-glutamylcyclotransferase</fullName>
    </recommendedName>
</protein>
<comment type="caution">
    <text evidence="4">The sequence shown here is derived from an EMBL/GenBank/DDBJ whole genome shotgun (WGS) entry which is preliminary data.</text>
</comment>
<dbReference type="InterPro" id="IPR009288">
    <property type="entry name" value="AIG2-like_dom"/>
</dbReference>
<evidence type="ECO:0000259" key="3">
    <source>
        <dbReference type="Pfam" id="PF06094"/>
    </source>
</evidence>
<dbReference type="InterPro" id="IPR036568">
    <property type="entry name" value="GGCT-like_sf"/>
</dbReference>
<evidence type="ECO:0000313" key="4">
    <source>
        <dbReference type="EMBL" id="RVT97005.1"/>
    </source>
</evidence>
<feature type="domain" description="Gamma-glutamylcyclotransferase AIG2-like" evidence="3">
    <location>
        <begin position="5"/>
        <end position="105"/>
    </location>
</feature>
<dbReference type="Proteomes" id="UP000282957">
    <property type="component" value="Unassembled WGS sequence"/>
</dbReference>
<gene>
    <name evidence="4" type="ORF">EOD42_11465</name>
</gene>
<reference evidence="4 5" key="1">
    <citation type="submission" date="2019-01" db="EMBL/GenBank/DDBJ databases">
        <authorList>
            <person name="Chen W.-M."/>
        </authorList>
    </citation>
    <scope>NUCLEOTIDE SEQUENCE [LARGE SCALE GENOMIC DNA]</scope>
    <source>
        <strain evidence="4 5">CCP-6</strain>
    </source>
</reference>
<sequence>MEPVIFLYGTLLRPDVLDRESGRAGLWRGLRPAMLHGYARVFLRGTPFPTLMRRKGAAVGGALLRADGETLARLNEYEGPPYRLVPVTVETERGPVRARAWMAPAWRADRRVWVGMP</sequence>
<dbReference type="InterPro" id="IPR045038">
    <property type="entry name" value="AIG2-like"/>
</dbReference>
<proteinExistence type="predicted"/>
<dbReference type="PANTHER" id="PTHR31544">
    <property type="entry name" value="AIG2-LIKE PROTEIN D"/>
    <property type="match status" value="1"/>
</dbReference>
<dbReference type="OrthoDB" id="8478759at2"/>
<dbReference type="Gene3D" id="3.10.490.10">
    <property type="entry name" value="Gamma-glutamyl cyclotransferase-like"/>
    <property type="match status" value="1"/>
</dbReference>
<name>A0A437MHC6_9PROT</name>
<dbReference type="InterPro" id="IPR013024">
    <property type="entry name" value="GGCT-like"/>
</dbReference>
<dbReference type="PANTHER" id="PTHR31544:SF2">
    <property type="entry name" value="AIG2-LIKE PROTEIN D"/>
    <property type="match status" value="1"/>
</dbReference>
<dbReference type="EMBL" id="SACL01000003">
    <property type="protein sequence ID" value="RVT97005.1"/>
    <property type="molecule type" value="Genomic_DNA"/>
</dbReference>
<dbReference type="CDD" id="cd06661">
    <property type="entry name" value="GGCT_like"/>
    <property type="match status" value="1"/>
</dbReference>
<keyword evidence="1 4" id="KW-0808">Transferase</keyword>
<accession>A0A437MHC6</accession>
<dbReference type="GO" id="GO:0016740">
    <property type="term" value="F:transferase activity"/>
    <property type="evidence" value="ECO:0007669"/>
    <property type="project" value="UniProtKB-KW"/>
</dbReference>
<evidence type="ECO:0000256" key="1">
    <source>
        <dbReference type="ARBA" id="ARBA00022679"/>
    </source>
</evidence>
<dbReference type="AlphaFoldDB" id="A0A437MHC6"/>